<evidence type="ECO:0000256" key="3">
    <source>
        <dbReference type="ARBA" id="ARBA00008726"/>
    </source>
</evidence>
<feature type="compositionally biased region" description="Basic and acidic residues" evidence="9">
    <location>
        <begin position="220"/>
        <end position="234"/>
    </location>
</feature>
<name>A0A9W8GPI8_9FUNG</name>
<gene>
    <name evidence="11" type="ORF">IWW39_001721</name>
</gene>
<evidence type="ECO:0000313" key="12">
    <source>
        <dbReference type="Proteomes" id="UP001151516"/>
    </source>
</evidence>
<keyword evidence="5" id="KW-0507">mRNA processing</keyword>
<keyword evidence="6" id="KW-0508">mRNA splicing</keyword>
<feature type="domain" description="SDE2-like" evidence="10">
    <location>
        <begin position="73"/>
        <end position="172"/>
    </location>
</feature>
<dbReference type="InterPro" id="IPR053822">
    <property type="entry name" value="SDE2-like_dom"/>
</dbReference>
<dbReference type="OrthoDB" id="547031at2759"/>
<comment type="subcellular location">
    <subcellularLocation>
        <location evidence="2">Cytoplasm</location>
    </subcellularLocation>
    <subcellularLocation>
        <location evidence="1">Nucleus</location>
    </subcellularLocation>
</comment>
<dbReference type="GO" id="GO:0008380">
    <property type="term" value="P:RNA splicing"/>
    <property type="evidence" value="ECO:0007669"/>
    <property type="project" value="UniProtKB-KW"/>
</dbReference>
<evidence type="ECO:0000259" key="10">
    <source>
        <dbReference type="Pfam" id="PF22782"/>
    </source>
</evidence>
<evidence type="ECO:0000256" key="8">
    <source>
        <dbReference type="ARBA" id="ARBA00023306"/>
    </source>
</evidence>
<feature type="compositionally biased region" description="Low complexity" evidence="9">
    <location>
        <begin position="201"/>
        <end position="212"/>
    </location>
</feature>
<accession>A0A9W8GPI8</accession>
<dbReference type="AlphaFoldDB" id="A0A9W8GPI8"/>
<reference evidence="11" key="1">
    <citation type="submission" date="2022-07" db="EMBL/GenBank/DDBJ databases">
        <title>Phylogenomic reconstructions and comparative analyses of Kickxellomycotina fungi.</title>
        <authorList>
            <person name="Reynolds N.K."/>
            <person name="Stajich J.E."/>
            <person name="Barry K."/>
            <person name="Grigoriev I.V."/>
            <person name="Crous P."/>
            <person name="Smith M.E."/>
        </authorList>
    </citation>
    <scope>NUCLEOTIDE SEQUENCE</scope>
    <source>
        <strain evidence="11">CBS 109367</strain>
    </source>
</reference>
<feature type="region of interest" description="Disordered" evidence="9">
    <location>
        <begin position="201"/>
        <end position="269"/>
    </location>
</feature>
<comment type="caution">
    <text evidence="11">The sequence shown here is derived from an EMBL/GenBank/DDBJ whole genome shotgun (WGS) entry which is preliminary data.</text>
</comment>
<protein>
    <recommendedName>
        <fullName evidence="10">SDE2-like domain-containing protein</fullName>
    </recommendedName>
</protein>
<dbReference type="EMBL" id="JANBTX010000032">
    <property type="protein sequence ID" value="KAJ2689082.1"/>
    <property type="molecule type" value="Genomic_DNA"/>
</dbReference>
<evidence type="ECO:0000256" key="6">
    <source>
        <dbReference type="ARBA" id="ARBA00023187"/>
    </source>
</evidence>
<dbReference type="GO" id="GO:0005634">
    <property type="term" value="C:nucleus"/>
    <property type="evidence" value="ECO:0007669"/>
    <property type="project" value="UniProtKB-SubCell"/>
</dbReference>
<evidence type="ECO:0000256" key="9">
    <source>
        <dbReference type="SAM" id="MobiDB-lite"/>
    </source>
</evidence>
<proteinExistence type="inferred from homology"/>
<evidence type="ECO:0000256" key="2">
    <source>
        <dbReference type="ARBA" id="ARBA00004496"/>
    </source>
</evidence>
<dbReference type="GO" id="GO:0006397">
    <property type="term" value="P:mRNA processing"/>
    <property type="evidence" value="ECO:0007669"/>
    <property type="project" value="UniProtKB-KW"/>
</dbReference>
<dbReference type="PANTHER" id="PTHR12786">
    <property type="entry name" value="SPLICING FACTOR SF3A-RELATED"/>
    <property type="match status" value="1"/>
</dbReference>
<dbReference type="Pfam" id="PF22782">
    <property type="entry name" value="SDE2"/>
    <property type="match status" value="1"/>
</dbReference>
<evidence type="ECO:0000256" key="5">
    <source>
        <dbReference type="ARBA" id="ARBA00022664"/>
    </source>
</evidence>
<keyword evidence="8" id="KW-0131">Cell cycle</keyword>
<dbReference type="GO" id="GO:0005737">
    <property type="term" value="C:cytoplasm"/>
    <property type="evidence" value="ECO:0007669"/>
    <property type="project" value="UniProtKB-SubCell"/>
</dbReference>
<evidence type="ECO:0000313" key="11">
    <source>
        <dbReference type="EMBL" id="KAJ2689082.1"/>
    </source>
</evidence>
<keyword evidence="7" id="KW-0539">Nucleus</keyword>
<dbReference type="Proteomes" id="UP001151516">
    <property type="component" value="Unassembled WGS sequence"/>
</dbReference>
<dbReference type="PANTHER" id="PTHR12786:SF1">
    <property type="entry name" value="SPLICING REGULATOR SDE2"/>
    <property type="match status" value="1"/>
</dbReference>
<comment type="similarity">
    <text evidence="3">Belongs to the SDE2 family.</text>
</comment>
<evidence type="ECO:0000256" key="1">
    <source>
        <dbReference type="ARBA" id="ARBA00004123"/>
    </source>
</evidence>
<sequence length="269" mass="29362">MLILLDTPSRRTLSFNVCNARPLEDLAAQASTLLGYSIAESQTTYITGRHGLCAAEALEQPMPWMCLRGRVLGGKGGFGSTLRLQGSKGAANKPANFDNCRDLYGRRLKTLREAKEIVEKIGADEQAREAAIERRRKKIADGLKESTPKKHLFDDVEYTRNCEEIVESTRLATRRALKRRMEDPSSAASASAVVPLIPLFDGDMSSGSSGSSDSEEEDESKLVDDSDKDKESHAQSESQDNAGNGASSEPAEQAAIEESAKARGKRRRK</sequence>
<evidence type="ECO:0000256" key="4">
    <source>
        <dbReference type="ARBA" id="ARBA00022490"/>
    </source>
</evidence>
<evidence type="ECO:0000256" key="7">
    <source>
        <dbReference type="ARBA" id="ARBA00023242"/>
    </source>
</evidence>
<keyword evidence="12" id="KW-1185">Reference proteome</keyword>
<dbReference type="InterPro" id="IPR051421">
    <property type="entry name" value="RNA_Proc_DNA_Dmg_Regulator"/>
</dbReference>
<organism evidence="11 12">
    <name type="scientific">Coemansia spiralis</name>
    <dbReference type="NCBI Taxonomy" id="417178"/>
    <lineage>
        <taxon>Eukaryota</taxon>
        <taxon>Fungi</taxon>
        <taxon>Fungi incertae sedis</taxon>
        <taxon>Zoopagomycota</taxon>
        <taxon>Kickxellomycotina</taxon>
        <taxon>Kickxellomycetes</taxon>
        <taxon>Kickxellales</taxon>
        <taxon>Kickxellaceae</taxon>
        <taxon>Coemansia</taxon>
    </lineage>
</organism>
<feature type="compositionally biased region" description="Polar residues" evidence="9">
    <location>
        <begin position="235"/>
        <end position="247"/>
    </location>
</feature>
<keyword evidence="4" id="KW-0963">Cytoplasm</keyword>